<dbReference type="PANTHER" id="PTHR47843:SF5">
    <property type="entry name" value="BTB_POZ DOMAIN PROTEIN"/>
    <property type="match status" value="1"/>
</dbReference>
<dbReference type="SUPFAM" id="SSF54695">
    <property type="entry name" value="POZ domain"/>
    <property type="match status" value="1"/>
</dbReference>
<dbReference type="Proteomes" id="UP001152087">
    <property type="component" value="Unassembled WGS sequence"/>
</dbReference>
<dbReference type="EMBL" id="JAOQAV010000017">
    <property type="protein sequence ID" value="KAJ4187566.1"/>
    <property type="molecule type" value="Genomic_DNA"/>
</dbReference>
<dbReference type="AlphaFoldDB" id="A0A9W8UZ69"/>
<gene>
    <name evidence="2" type="primary">BTBD19</name>
    <name evidence="2" type="ORF">NW755_007059</name>
</gene>
<dbReference type="CDD" id="cd18186">
    <property type="entry name" value="BTB_POZ_ZBTB_KLHL-like"/>
    <property type="match status" value="1"/>
</dbReference>
<dbReference type="InterPro" id="IPR011333">
    <property type="entry name" value="SKP1/BTB/POZ_sf"/>
</dbReference>
<evidence type="ECO:0000313" key="3">
    <source>
        <dbReference type="Proteomes" id="UP001152087"/>
    </source>
</evidence>
<dbReference type="Pfam" id="PF00651">
    <property type="entry name" value="BTB"/>
    <property type="match status" value="1"/>
</dbReference>
<dbReference type="InterPro" id="IPR000210">
    <property type="entry name" value="BTB/POZ_dom"/>
</dbReference>
<comment type="caution">
    <text evidence="2">The sequence shown here is derived from an EMBL/GenBank/DDBJ whole genome shotgun (WGS) entry which is preliminary data.</text>
</comment>
<dbReference type="PROSITE" id="PS50097">
    <property type="entry name" value="BTB"/>
    <property type="match status" value="1"/>
</dbReference>
<accession>A0A9W8UZ69</accession>
<dbReference type="SMART" id="SM00225">
    <property type="entry name" value="BTB"/>
    <property type="match status" value="1"/>
</dbReference>
<dbReference type="PANTHER" id="PTHR47843">
    <property type="entry name" value="BTB DOMAIN-CONTAINING PROTEIN-RELATED"/>
    <property type="match status" value="1"/>
</dbReference>
<protein>
    <submittedName>
        <fullName evidence="2">BTB/POZ domain-containing protein 19</fullName>
    </submittedName>
</protein>
<reference evidence="2" key="1">
    <citation type="submission" date="2022-09" db="EMBL/GenBank/DDBJ databases">
        <title>Fusarium specimens isolated from Avocado Roots.</title>
        <authorList>
            <person name="Stajich J."/>
            <person name="Roper C."/>
            <person name="Heimlech-Rivalta G."/>
        </authorList>
    </citation>
    <scope>NUCLEOTIDE SEQUENCE</scope>
    <source>
        <strain evidence="2">A02</strain>
    </source>
</reference>
<evidence type="ECO:0000313" key="2">
    <source>
        <dbReference type="EMBL" id="KAJ4187566.1"/>
    </source>
</evidence>
<keyword evidence="3" id="KW-1185">Reference proteome</keyword>
<feature type="domain" description="BTB" evidence="1">
    <location>
        <begin position="34"/>
        <end position="101"/>
    </location>
</feature>
<evidence type="ECO:0000259" key="1">
    <source>
        <dbReference type="PROSITE" id="PS50097"/>
    </source>
</evidence>
<proteinExistence type="predicted"/>
<sequence>MTTPEDVKEWTTEALCANWSNRALRKFLYSGEFSDLTIRCGDREFKTHRAIVYPQSPFFKAAVGGNFEEGSSGIVDLPDDDPALVQYLIVFLYTGAYWVHISPDHWDILCDSQLKGDEGTGHEILERLERPPVPRSADTSVTIPAKRYHPGRLPCGYRRGVPAAAARKENQARENMKHSIQIYVLADKYDVPGLRLLARDRFLESGKECCITNSWHSKSWEDTNFFSDIVDVIYKNTPSEGDPLRLALHQLIGMKEGDDVMKSRMRGEMVLDGELVMGVMDYIGAWD</sequence>
<dbReference type="Gene3D" id="3.30.710.10">
    <property type="entry name" value="Potassium Channel Kv1.1, Chain A"/>
    <property type="match status" value="1"/>
</dbReference>
<name>A0A9W8UZ69_9HYPO</name>
<organism evidence="2 3">
    <name type="scientific">Fusarium falciforme</name>
    <dbReference type="NCBI Taxonomy" id="195108"/>
    <lineage>
        <taxon>Eukaryota</taxon>
        <taxon>Fungi</taxon>
        <taxon>Dikarya</taxon>
        <taxon>Ascomycota</taxon>
        <taxon>Pezizomycotina</taxon>
        <taxon>Sordariomycetes</taxon>
        <taxon>Hypocreomycetidae</taxon>
        <taxon>Hypocreales</taxon>
        <taxon>Nectriaceae</taxon>
        <taxon>Fusarium</taxon>
        <taxon>Fusarium solani species complex</taxon>
    </lineage>
</organism>